<feature type="region of interest" description="Disordered" evidence="1">
    <location>
        <begin position="1"/>
        <end position="231"/>
    </location>
</feature>
<sequence length="643" mass="69893">MNFLKDFRRRRSIRKSQKPTLDSAPPIPSTPVTSLKPTVSNSSSAVVSVDNAGQEKGPRADLSPSTSSSSQPHSDQQQSQIPPQPQPQSQQFPPRSQSSSQHPQQHLRQPQPHSNSAPQLQQYQQQRQQYPGQPPQNRERRRMPEDGMQQGNGTMDDRRLMPQRRPEGPEGRMRGPPPPGQYGPPQSPRQMQPHPNPQRPYPNPQQPHPGRRPGPPPKTAPAGPIKIPVPAGPPDLLGLEGLGVVDRYPRAFLSPRTEFMTTSLQGKRDSFLDDESPSGIVTLIEANQTPRRMSLRSQRSFTGRPLPGPNGSRANTITGDPRMHGPGRMDGMFRTQSAVSLARPSSCLEAQMDPRGAELPLTLSPHEYIGPTQRPATRPSSRMRAPSQGRMMRGPPSGFPGFSGPMAPHPERIASANQQPHYPRRGESMQQSQYLMPNGGQYSRPPSSKRSPSLSPAATNPPSPTGTLSHPASSATSLSPSPMARSLRNPSVIPTIAHIPFQPRTFPKHQLDCMQGHKNMTTTPVQHAGVTCALCVRLAEENDLEMKCCNWCALKVCSECALAVQTWGGLEEVEKAVEEANEARRGAVTGDDVSSGNSSTSENSTGASSRTSWGEEVMMAATKGPKGVLGQNVQINTVEIAST</sequence>
<keyword evidence="3" id="KW-1185">Reference proteome</keyword>
<protein>
    <submittedName>
        <fullName evidence="2">Uncharacterized protein</fullName>
    </submittedName>
</protein>
<dbReference type="EMBL" id="ML119645">
    <property type="protein sequence ID" value="RPA88295.1"/>
    <property type="molecule type" value="Genomic_DNA"/>
</dbReference>
<feature type="compositionally biased region" description="Low complexity" evidence="1">
    <location>
        <begin position="389"/>
        <end position="405"/>
    </location>
</feature>
<feature type="compositionally biased region" description="Low complexity" evidence="1">
    <location>
        <begin position="220"/>
        <end position="231"/>
    </location>
</feature>
<reference evidence="2 3" key="1">
    <citation type="journal article" date="2018" name="Nat. Ecol. Evol.">
        <title>Pezizomycetes genomes reveal the molecular basis of ectomycorrhizal truffle lifestyle.</title>
        <authorList>
            <person name="Murat C."/>
            <person name="Payen T."/>
            <person name="Noel B."/>
            <person name="Kuo A."/>
            <person name="Morin E."/>
            <person name="Chen J."/>
            <person name="Kohler A."/>
            <person name="Krizsan K."/>
            <person name="Balestrini R."/>
            <person name="Da Silva C."/>
            <person name="Montanini B."/>
            <person name="Hainaut M."/>
            <person name="Levati E."/>
            <person name="Barry K.W."/>
            <person name="Belfiori B."/>
            <person name="Cichocki N."/>
            <person name="Clum A."/>
            <person name="Dockter R.B."/>
            <person name="Fauchery L."/>
            <person name="Guy J."/>
            <person name="Iotti M."/>
            <person name="Le Tacon F."/>
            <person name="Lindquist E.A."/>
            <person name="Lipzen A."/>
            <person name="Malagnac F."/>
            <person name="Mello A."/>
            <person name="Molinier V."/>
            <person name="Miyauchi S."/>
            <person name="Poulain J."/>
            <person name="Riccioni C."/>
            <person name="Rubini A."/>
            <person name="Sitrit Y."/>
            <person name="Splivallo R."/>
            <person name="Traeger S."/>
            <person name="Wang M."/>
            <person name="Zifcakova L."/>
            <person name="Wipf D."/>
            <person name="Zambonelli A."/>
            <person name="Paolocci F."/>
            <person name="Nowrousian M."/>
            <person name="Ottonello S."/>
            <person name="Baldrian P."/>
            <person name="Spatafora J.W."/>
            <person name="Henrissat B."/>
            <person name="Nagy L.G."/>
            <person name="Aury J.M."/>
            <person name="Wincker P."/>
            <person name="Grigoriev I.V."/>
            <person name="Bonfante P."/>
            <person name="Martin F.M."/>
        </authorList>
    </citation>
    <scope>NUCLEOTIDE SEQUENCE [LARGE SCALE GENOMIC DNA]</scope>
    <source>
        <strain evidence="2 3">RN42</strain>
    </source>
</reference>
<dbReference type="Proteomes" id="UP000275078">
    <property type="component" value="Unassembled WGS sequence"/>
</dbReference>
<gene>
    <name evidence="2" type="ORF">BJ508DRAFT_300642</name>
</gene>
<feature type="region of interest" description="Disordered" evidence="1">
    <location>
        <begin position="361"/>
        <end position="413"/>
    </location>
</feature>
<accession>A0A3N4IRF2</accession>
<feature type="compositionally biased region" description="Low complexity" evidence="1">
    <location>
        <begin position="594"/>
        <end position="609"/>
    </location>
</feature>
<name>A0A3N4IRF2_ASCIM</name>
<feature type="compositionally biased region" description="Pro residues" evidence="1">
    <location>
        <begin position="194"/>
        <end position="219"/>
    </location>
</feature>
<feature type="region of interest" description="Disordered" evidence="1">
    <location>
        <begin position="581"/>
        <end position="613"/>
    </location>
</feature>
<feature type="compositionally biased region" description="Polar residues" evidence="1">
    <location>
        <begin position="289"/>
        <end position="301"/>
    </location>
</feature>
<feature type="region of interest" description="Disordered" evidence="1">
    <location>
        <begin position="289"/>
        <end position="322"/>
    </location>
</feature>
<feature type="compositionally biased region" description="Low complexity" evidence="1">
    <location>
        <begin position="63"/>
        <end position="131"/>
    </location>
</feature>
<feature type="compositionally biased region" description="Low complexity" evidence="1">
    <location>
        <begin position="467"/>
        <end position="481"/>
    </location>
</feature>
<evidence type="ECO:0000313" key="2">
    <source>
        <dbReference type="EMBL" id="RPA88295.1"/>
    </source>
</evidence>
<evidence type="ECO:0000313" key="3">
    <source>
        <dbReference type="Proteomes" id="UP000275078"/>
    </source>
</evidence>
<feature type="compositionally biased region" description="Pro residues" evidence="1">
    <location>
        <begin position="175"/>
        <end position="187"/>
    </location>
</feature>
<feature type="compositionally biased region" description="Basic residues" evidence="1">
    <location>
        <begin position="7"/>
        <end position="17"/>
    </location>
</feature>
<feature type="compositionally biased region" description="Low complexity" evidence="1">
    <location>
        <begin position="39"/>
        <end position="49"/>
    </location>
</feature>
<proteinExistence type="predicted"/>
<dbReference type="AlphaFoldDB" id="A0A3N4IRF2"/>
<evidence type="ECO:0000256" key="1">
    <source>
        <dbReference type="SAM" id="MobiDB-lite"/>
    </source>
</evidence>
<feature type="compositionally biased region" description="Low complexity" evidence="1">
    <location>
        <begin position="443"/>
        <end position="456"/>
    </location>
</feature>
<feature type="compositionally biased region" description="Basic and acidic residues" evidence="1">
    <location>
        <begin position="155"/>
        <end position="173"/>
    </location>
</feature>
<feature type="region of interest" description="Disordered" evidence="1">
    <location>
        <begin position="435"/>
        <end position="488"/>
    </location>
</feature>
<organism evidence="2 3">
    <name type="scientific">Ascobolus immersus RN42</name>
    <dbReference type="NCBI Taxonomy" id="1160509"/>
    <lineage>
        <taxon>Eukaryota</taxon>
        <taxon>Fungi</taxon>
        <taxon>Dikarya</taxon>
        <taxon>Ascomycota</taxon>
        <taxon>Pezizomycotina</taxon>
        <taxon>Pezizomycetes</taxon>
        <taxon>Pezizales</taxon>
        <taxon>Ascobolaceae</taxon>
        <taxon>Ascobolus</taxon>
    </lineage>
</organism>